<dbReference type="PIRSF" id="PIRSF000806">
    <property type="entry name" value="UDPGP"/>
    <property type="match status" value="1"/>
</dbReference>
<dbReference type="FunFam" id="2.160.10.10:FF:000001">
    <property type="entry name" value="UTP--glucose-1-phosphate uridylyltransferase"/>
    <property type="match status" value="1"/>
</dbReference>
<evidence type="ECO:0000256" key="9">
    <source>
        <dbReference type="PIRNR" id="PIRNR000806"/>
    </source>
</evidence>
<dbReference type="InterPro" id="IPR029044">
    <property type="entry name" value="Nucleotide-diphossugar_trans"/>
</dbReference>
<dbReference type="AlphaFoldDB" id="A0A8S1EJ81"/>
<dbReference type="Gene3D" id="3.90.550.10">
    <property type="entry name" value="Spore Coat Polysaccharide Biosynthesis Protein SpsA, Chain A"/>
    <property type="match status" value="1"/>
</dbReference>
<evidence type="ECO:0000256" key="11">
    <source>
        <dbReference type="PIRSR" id="PIRSR000806-2"/>
    </source>
</evidence>
<evidence type="ECO:0000313" key="12">
    <source>
        <dbReference type="EMBL" id="CAB3400815.1"/>
    </source>
</evidence>
<feature type="binding site" evidence="11">
    <location>
        <position position="355"/>
    </location>
    <ligand>
        <name>UTP</name>
        <dbReference type="ChEBI" id="CHEBI:46398"/>
    </ligand>
</feature>
<keyword evidence="6 9" id="KW-0548">Nucleotidyltransferase</keyword>
<dbReference type="InterPro" id="IPR016267">
    <property type="entry name" value="UDPGP_trans"/>
</dbReference>
<comment type="function">
    <text evidence="7">UTP--glucose-1-phosphate uridylyltransferase catalyzing the conversion of glucose-1-phosphate into UDP-glucose, a crucial precursor for the production of glycogen.</text>
</comment>
<keyword evidence="5 9" id="KW-0808">Transferase</keyword>
<evidence type="ECO:0000256" key="8">
    <source>
        <dbReference type="ARBA" id="ARBA00047432"/>
    </source>
</evidence>
<evidence type="ECO:0000256" key="6">
    <source>
        <dbReference type="ARBA" id="ARBA00022695"/>
    </source>
</evidence>
<feature type="binding site" evidence="10">
    <location>
        <position position="189"/>
    </location>
    <ligand>
        <name>substrate</name>
    </ligand>
</feature>
<comment type="caution">
    <text evidence="12">The sequence shown here is derived from an EMBL/GenBank/DDBJ whole genome shotgun (WGS) entry which is preliminary data.</text>
</comment>
<evidence type="ECO:0000256" key="5">
    <source>
        <dbReference type="ARBA" id="ARBA00022679"/>
    </source>
</evidence>
<accession>A0A8S1EJ81</accession>
<dbReference type="Proteomes" id="UP000494206">
    <property type="component" value="Unassembled WGS sequence"/>
</dbReference>
<dbReference type="InterPro" id="IPR002618">
    <property type="entry name" value="UDPGP_fam"/>
</dbReference>
<evidence type="ECO:0000256" key="1">
    <source>
        <dbReference type="ARBA" id="ARBA00010401"/>
    </source>
</evidence>
<evidence type="ECO:0000313" key="13">
    <source>
        <dbReference type="Proteomes" id="UP000494206"/>
    </source>
</evidence>
<dbReference type="CDD" id="cd00897">
    <property type="entry name" value="UGPase_euk"/>
    <property type="match status" value="1"/>
</dbReference>
<protein>
    <recommendedName>
        <fullName evidence="4 9">UTP--glucose-1-phosphate uridylyltransferase</fullName>
        <ecNumber evidence="3 9">2.7.7.9</ecNumber>
    </recommendedName>
</protein>
<dbReference type="FunFam" id="3.90.550.10:FF:000002">
    <property type="entry name" value="UTP--glucose-1-phosphate uridylyltransferase"/>
    <property type="match status" value="1"/>
</dbReference>
<organism evidence="12 13">
    <name type="scientific">Caenorhabditis bovis</name>
    <dbReference type="NCBI Taxonomy" id="2654633"/>
    <lineage>
        <taxon>Eukaryota</taxon>
        <taxon>Metazoa</taxon>
        <taxon>Ecdysozoa</taxon>
        <taxon>Nematoda</taxon>
        <taxon>Chromadorea</taxon>
        <taxon>Rhabditida</taxon>
        <taxon>Rhabditina</taxon>
        <taxon>Rhabditomorpha</taxon>
        <taxon>Rhabditoidea</taxon>
        <taxon>Rhabditidae</taxon>
        <taxon>Peloderinae</taxon>
        <taxon>Caenorhabditis</taxon>
    </lineage>
</organism>
<evidence type="ECO:0000256" key="7">
    <source>
        <dbReference type="ARBA" id="ARBA00023579"/>
    </source>
</evidence>
<comment type="subunit">
    <text evidence="2">Homooctamer.</text>
</comment>
<feature type="binding site" evidence="11">
    <location>
        <position position="219"/>
    </location>
    <ligand>
        <name>UTP</name>
        <dbReference type="ChEBI" id="CHEBI:46398"/>
    </ligand>
</feature>
<evidence type="ECO:0000256" key="10">
    <source>
        <dbReference type="PIRSR" id="PIRSR000806-1"/>
    </source>
</evidence>
<comment type="catalytic activity">
    <reaction evidence="8">
        <text>alpha-D-glucose 1-phosphate + UTP + H(+) = UDP-alpha-D-glucose + diphosphate</text>
        <dbReference type="Rhea" id="RHEA:19889"/>
        <dbReference type="ChEBI" id="CHEBI:15378"/>
        <dbReference type="ChEBI" id="CHEBI:33019"/>
        <dbReference type="ChEBI" id="CHEBI:46398"/>
        <dbReference type="ChEBI" id="CHEBI:58601"/>
        <dbReference type="ChEBI" id="CHEBI:58885"/>
        <dbReference type="EC" id="2.7.7.9"/>
    </reaction>
    <physiologicalReaction direction="left-to-right" evidence="8">
        <dbReference type="Rhea" id="RHEA:19890"/>
    </physiologicalReaction>
</comment>
<dbReference type="PANTHER" id="PTHR43511">
    <property type="match status" value="1"/>
</dbReference>
<dbReference type="SUPFAM" id="SSF53448">
    <property type="entry name" value="Nucleotide-diphospho-sugar transferases"/>
    <property type="match status" value="1"/>
</dbReference>
<dbReference type="Pfam" id="PF01704">
    <property type="entry name" value="UDPGP"/>
    <property type="match status" value="1"/>
</dbReference>
<evidence type="ECO:0000256" key="2">
    <source>
        <dbReference type="ARBA" id="ARBA00011823"/>
    </source>
</evidence>
<dbReference type="EMBL" id="CADEPM010000002">
    <property type="protein sequence ID" value="CAB3400815.1"/>
    <property type="molecule type" value="Genomic_DNA"/>
</dbReference>
<dbReference type="OrthoDB" id="932129at2759"/>
<comment type="similarity">
    <text evidence="1 9">Belongs to the UDPGP type 1 family.</text>
</comment>
<dbReference type="GO" id="GO:0006011">
    <property type="term" value="P:UDP-alpha-D-glucose metabolic process"/>
    <property type="evidence" value="ECO:0007669"/>
    <property type="project" value="UniProtKB-UniRule"/>
</dbReference>
<feature type="binding site" evidence="11">
    <location>
        <position position="99"/>
    </location>
    <ligand>
        <name>UTP</name>
        <dbReference type="ChEBI" id="CHEBI:46398"/>
    </ligand>
</feature>
<dbReference type="EC" id="2.7.7.9" evidence="3 9"/>
<evidence type="ECO:0000256" key="3">
    <source>
        <dbReference type="ARBA" id="ARBA00012415"/>
    </source>
</evidence>
<name>A0A8S1EJ81_9PELO</name>
<dbReference type="Gene3D" id="2.160.10.10">
    <property type="entry name" value="Hexapeptide repeat proteins"/>
    <property type="match status" value="1"/>
</dbReference>
<dbReference type="GO" id="GO:0003983">
    <property type="term" value="F:UTP:glucose-1-phosphate uridylyltransferase activity"/>
    <property type="evidence" value="ECO:0007669"/>
    <property type="project" value="UniProtKB-EC"/>
</dbReference>
<reference evidence="12 13" key="1">
    <citation type="submission" date="2020-04" db="EMBL/GenBank/DDBJ databases">
        <authorList>
            <person name="Laetsch R D."/>
            <person name="Stevens L."/>
            <person name="Kumar S."/>
            <person name="Blaxter L. M."/>
        </authorList>
    </citation>
    <scope>NUCLEOTIDE SEQUENCE [LARGE SCALE GENOMIC DNA]</scope>
</reference>
<feature type="binding site" evidence="11">
    <location>
        <position position="160"/>
    </location>
    <ligand>
        <name>UTP</name>
        <dbReference type="ChEBI" id="CHEBI:46398"/>
    </ligand>
</feature>
<keyword evidence="13" id="KW-1185">Reference proteome</keyword>
<gene>
    <name evidence="12" type="ORF">CBOVIS_LOCUS3666</name>
</gene>
<evidence type="ECO:0000256" key="4">
    <source>
        <dbReference type="ARBA" id="ARBA00019048"/>
    </source>
</evidence>
<sequence length="458" mass="52527">MDYDKKRVLFEKLRNFFNDHNHDKKSEKDSEIFITLYRQFLDEDAHIDWSSWKHISDDVQKNASDIPQFDPKREDVINKVVVLKLNGGLGTTMGCSEAKSFIEVRDGLSFLDFAIAQHNDFNRKYNANVPLYLLNSFYTNKATEEKLKAKDAKGIFTFEQSRCPRIYKDTLLPVDDSEWGDDAWYPPGHGNIFESLVNTGTLDKLLSEGKEIIFVSNIDNTGATLNLSIAQFMIDHDLDYIMECTKKTSNDIKGGTLIEINGQLMHLEMPQVPPENLDDFCSTRVFKIFNTNNIWVNLKAVKQRMPGIKSEIIVNHKKVRGKDVIQLETSIGGCIKNFRKAYCMHVDRERFRPVKRVEDLVVMSSNLFKVNDDHTLQLRGHHIPAINLGVFYSKIDLKESRMPHIPDLLEANSFTVIGDVSFGKNVKIKGDVVVENTKSQQVKIEDNTILNNERKVFA</sequence>
<proteinExistence type="inferred from homology"/>
<feature type="binding site" evidence="11">
    <location>
        <position position="188"/>
    </location>
    <ligand>
        <name>UTP</name>
        <dbReference type="ChEBI" id="CHEBI:46398"/>
    </ligand>
</feature>